<proteinExistence type="inferred from homology"/>
<dbReference type="Pfam" id="PF03795">
    <property type="entry name" value="YCII"/>
    <property type="match status" value="1"/>
</dbReference>
<dbReference type="KEGG" id="bco:Bcell_0930"/>
<comment type="similarity">
    <text evidence="1">Belongs to the YciI family.</text>
</comment>
<dbReference type="eggNOG" id="ENOG5033JP5">
    <property type="taxonomic scope" value="Bacteria"/>
</dbReference>
<dbReference type="InterPro" id="IPR011008">
    <property type="entry name" value="Dimeric_a/b-barrel"/>
</dbReference>
<reference evidence="3 4" key="1">
    <citation type="submission" date="2010-12" db="EMBL/GenBank/DDBJ databases">
        <title>Complete sequence of Bacillus cellulosilyticus DSM 2522.</title>
        <authorList>
            <consortium name="US DOE Joint Genome Institute"/>
            <person name="Lucas S."/>
            <person name="Copeland A."/>
            <person name="Lapidus A."/>
            <person name="Cheng J.-F."/>
            <person name="Bruce D."/>
            <person name="Goodwin L."/>
            <person name="Pitluck S."/>
            <person name="Chertkov O."/>
            <person name="Detter J.C."/>
            <person name="Han C."/>
            <person name="Tapia R."/>
            <person name="Land M."/>
            <person name="Hauser L."/>
            <person name="Jeffries C."/>
            <person name="Kyrpides N."/>
            <person name="Ivanova N."/>
            <person name="Mikhailova N."/>
            <person name="Brumm P."/>
            <person name="Mead D."/>
            <person name="Woyke T."/>
        </authorList>
    </citation>
    <scope>NUCLEOTIDE SEQUENCE [LARGE SCALE GENOMIC DNA]</scope>
    <source>
        <strain evidence="4">ATCC 21833 / DSM 2522 / FERM P-1141 / JCM 9156 / N-4</strain>
    </source>
</reference>
<evidence type="ECO:0000256" key="1">
    <source>
        <dbReference type="ARBA" id="ARBA00007689"/>
    </source>
</evidence>
<gene>
    <name evidence="3" type="ordered locus">Bcell_0930</name>
</gene>
<dbReference type="SUPFAM" id="SSF54909">
    <property type="entry name" value="Dimeric alpha+beta barrel"/>
    <property type="match status" value="1"/>
</dbReference>
<keyword evidence="4" id="KW-1185">Reference proteome</keyword>
<feature type="domain" description="YCII-related" evidence="2">
    <location>
        <begin position="8"/>
        <end position="84"/>
    </location>
</feature>
<dbReference type="AlphaFoldDB" id="E6U1F9"/>
<dbReference type="Proteomes" id="UP000001401">
    <property type="component" value="Chromosome"/>
</dbReference>
<dbReference type="InterPro" id="IPR005545">
    <property type="entry name" value="YCII"/>
</dbReference>
<dbReference type="RefSeq" id="WP_013487547.1">
    <property type="nucleotide sequence ID" value="NC_014829.1"/>
</dbReference>
<accession>E6U1F9</accession>
<dbReference type="STRING" id="649639.Bcell_0930"/>
<sequence length="104" mass="11918">MKKFIVHFSNKQQELMTKELINDHVNYLKILKENGVLSFCGSCVDGTAFMIIDAPSIGKAKRYVENDPFSKVDYYIDRKIVEIKEATLENNFLLGKVLVNAEDE</sequence>
<dbReference type="OrthoDB" id="162319at2"/>
<evidence type="ECO:0000313" key="4">
    <source>
        <dbReference type="Proteomes" id="UP000001401"/>
    </source>
</evidence>
<name>E6U1F9_EVAC2</name>
<dbReference type="EMBL" id="CP002394">
    <property type="protein sequence ID" value="ADU29206.1"/>
    <property type="molecule type" value="Genomic_DNA"/>
</dbReference>
<evidence type="ECO:0000313" key="3">
    <source>
        <dbReference type="EMBL" id="ADU29206.1"/>
    </source>
</evidence>
<dbReference type="Gene3D" id="3.30.70.1060">
    <property type="entry name" value="Dimeric alpha+beta barrel"/>
    <property type="match status" value="1"/>
</dbReference>
<organism evidence="3 4">
    <name type="scientific">Evansella cellulosilytica (strain ATCC 21833 / DSM 2522 / FERM P-1141 / JCM 9156 / N-4)</name>
    <name type="common">Bacillus cellulosilyticus</name>
    <dbReference type="NCBI Taxonomy" id="649639"/>
    <lineage>
        <taxon>Bacteria</taxon>
        <taxon>Bacillati</taxon>
        <taxon>Bacillota</taxon>
        <taxon>Bacilli</taxon>
        <taxon>Bacillales</taxon>
        <taxon>Bacillaceae</taxon>
        <taxon>Evansella</taxon>
    </lineage>
</organism>
<protein>
    <submittedName>
        <fullName evidence="3">YCII-related protein</fullName>
    </submittedName>
</protein>
<dbReference type="HOGENOM" id="CLU_110355_8_0_9"/>
<evidence type="ECO:0000259" key="2">
    <source>
        <dbReference type="Pfam" id="PF03795"/>
    </source>
</evidence>